<name>A0ABQ5ANW9_9ASTR</name>
<dbReference type="Gene3D" id="4.10.60.10">
    <property type="entry name" value="Zinc finger, CCHC-type"/>
    <property type="match status" value="1"/>
</dbReference>
<organism evidence="5 6">
    <name type="scientific">Tanacetum coccineum</name>
    <dbReference type="NCBI Taxonomy" id="301880"/>
    <lineage>
        <taxon>Eukaryota</taxon>
        <taxon>Viridiplantae</taxon>
        <taxon>Streptophyta</taxon>
        <taxon>Embryophyta</taxon>
        <taxon>Tracheophyta</taxon>
        <taxon>Spermatophyta</taxon>
        <taxon>Magnoliopsida</taxon>
        <taxon>eudicotyledons</taxon>
        <taxon>Gunneridae</taxon>
        <taxon>Pentapetalae</taxon>
        <taxon>asterids</taxon>
        <taxon>campanulids</taxon>
        <taxon>Asterales</taxon>
        <taxon>Asteraceae</taxon>
        <taxon>Asteroideae</taxon>
        <taxon>Anthemideae</taxon>
        <taxon>Anthemidinae</taxon>
        <taxon>Tanacetum</taxon>
    </lineage>
</organism>
<proteinExistence type="predicted"/>
<dbReference type="PROSITE" id="PS50158">
    <property type="entry name" value="ZF_CCHC"/>
    <property type="match status" value="1"/>
</dbReference>
<protein>
    <submittedName>
        <fullName evidence="5">Retrovirus-related pol polyprotein from transposon TNT 1-94</fullName>
    </submittedName>
</protein>
<dbReference type="SMART" id="SM00343">
    <property type="entry name" value="ZnF_C2HC"/>
    <property type="match status" value="1"/>
</dbReference>
<dbReference type="InterPro" id="IPR036875">
    <property type="entry name" value="Znf_CCHC_sf"/>
</dbReference>
<keyword evidence="1" id="KW-0479">Metal-binding</keyword>
<keyword evidence="6" id="KW-1185">Reference proteome</keyword>
<sequence length="1231" mass="139030">MNCFVAAAVAGDAGRRVEAKAELEENRKRHLESEVPQQTLLEIINNQTYSMATNEETNAAGTDTRPPMLVENDYESWKIRIHRSSRHIFNILNQTSTARRFGILWSSFARDQPLGGLQKTVSTTNNQLRTSSNSRTHATVHDGHIVTEPIQRKAPGNVGNTGARGKKVICYNCRGEGHVARQCKEPKRKMDSQYFKDKALLMEAKEKGDVLDAEAEAFLADVECTAPYDQPQALTTTNMFQANHEDAYDSDVDEGPNAAVAFMANLSSTSATNNPVNEVHTNDNQIFDNVGYQLSQEMHQEEHLDSDAETEIDDNTIPYHQYLLDTEAQNVPTEVSADTSDKVSMIAILTDLQTQLDGHAKVNQDKCLEIETLKNELLQCKQEICRLDTHKVKLDLENKVRQEQALVIQRFLSVTLNFVQENDFLNHIFHDEIVCLKNANKVARDMLQRFNMPTQTIPMLSKKPKAATADLHKDLLGTRNPGLGYMAKRAQPVLYDADTLLHPNHHPVSIWDSEEVLVHQVVSMKKMNEKPGHVRPANDFYAKLNALMFVPQKELSGDQAYWLSANEIASQASKPTTPATPFVHKSRPPSQVLASLQKVNAVFHQFEGIIKERTTQKPLYVSEWCFDYAKQFVEQQLVPFYDHFKKHIESANDTFFKEIKEYEQIFDELEAEYEQCVLDNKNLTIEKKNLLIRNDCLIAECLEKDICSIVLTSDSVVPPSSNCLCEDLRSACDREHTKVLELEAEISKQKQLITESEKRFAFLEQNYVSLQLKFQNYKQCIDTSSASNAIFEINKLRQQLQGKDDTIRNLDAQINIMKVLNVGTTEGSCDQQALETDRIQLKDTITSLRIQLDGLKVENVSLKRRYDELSKANTHSRTAYTEKLSALTAGNNQLKAQVTGKTSSGPSTSETPKVLAPGMYNLGSKYIPPPKRANWVKPTPLPKKKQVTFSEPPRPSLKPTQKPVVHPNKQTNVCVPMSTGVKPTSGASKTVPKRAPRNHSSLPVKSANARRVEAHHRTLNKKNRVDSNLLVKHSVSVSKLNNVCAACNKSLVFANHNDCLVMCDDSVNVKPHQTKRFKRQPKKEWKPIKRVWKPISKPVANSKPQWKPTGRHFSLFENSLVLWRFGNDEYAAIIGYGDYKLGDTIISRVYYVEGLKHNLFSVGQFCDGGLEVAFRQHCVNIRNYVCITSLLAYKASSTKVLVMALSVESSEFRDFERIGLEISCRVYLAEI</sequence>
<feature type="coiled-coil region" evidence="2">
    <location>
        <begin position="845"/>
        <end position="872"/>
    </location>
</feature>
<dbReference type="Proteomes" id="UP001151760">
    <property type="component" value="Unassembled WGS sequence"/>
</dbReference>
<keyword evidence="2" id="KW-0175">Coiled coil</keyword>
<comment type="caution">
    <text evidence="5">The sequence shown here is derived from an EMBL/GenBank/DDBJ whole genome shotgun (WGS) entry which is preliminary data.</text>
</comment>
<reference evidence="5" key="1">
    <citation type="journal article" date="2022" name="Int. J. Mol. Sci.">
        <title>Draft Genome of Tanacetum Coccineum: Genomic Comparison of Closely Related Tanacetum-Family Plants.</title>
        <authorList>
            <person name="Yamashiro T."/>
            <person name="Shiraishi A."/>
            <person name="Nakayama K."/>
            <person name="Satake H."/>
        </authorList>
    </citation>
    <scope>NUCLEOTIDE SEQUENCE</scope>
</reference>
<evidence type="ECO:0000313" key="6">
    <source>
        <dbReference type="Proteomes" id="UP001151760"/>
    </source>
</evidence>
<evidence type="ECO:0000259" key="4">
    <source>
        <dbReference type="PROSITE" id="PS50158"/>
    </source>
</evidence>
<evidence type="ECO:0000256" key="3">
    <source>
        <dbReference type="SAM" id="MobiDB-lite"/>
    </source>
</evidence>
<feature type="coiled-coil region" evidence="2">
    <location>
        <begin position="652"/>
        <end position="686"/>
    </location>
</feature>
<feature type="domain" description="CCHC-type" evidence="4">
    <location>
        <begin position="170"/>
        <end position="185"/>
    </location>
</feature>
<accession>A0ABQ5ANW9</accession>
<feature type="region of interest" description="Disordered" evidence="3">
    <location>
        <begin position="937"/>
        <end position="1001"/>
    </location>
</feature>
<dbReference type="SUPFAM" id="SSF57756">
    <property type="entry name" value="Retrovirus zinc finger-like domains"/>
    <property type="match status" value="1"/>
</dbReference>
<evidence type="ECO:0000313" key="5">
    <source>
        <dbReference type="EMBL" id="GJT03739.1"/>
    </source>
</evidence>
<dbReference type="Pfam" id="PF00098">
    <property type="entry name" value="zf-CCHC"/>
    <property type="match status" value="1"/>
</dbReference>
<evidence type="ECO:0000256" key="1">
    <source>
        <dbReference type="PROSITE-ProRule" id="PRU00047"/>
    </source>
</evidence>
<keyword evidence="1" id="KW-0863">Zinc-finger</keyword>
<dbReference type="EMBL" id="BQNB010012452">
    <property type="protein sequence ID" value="GJT03739.1"/>
    <property type="molecule type" value="Genomic_DNA"/>
</dbReference>
<keyword evidence="1" id="KW-0862">Zinc</keyword>
<evidence type="ECO:0000256" key="2">
    <source>
        <dbReference type="SAM" id="Coils"/>
    </source>
</evidence>
<feature type="coiled-coil region" evidence="2">
    <location>
        <begin position="725"/>
        <end position="813"/>
    </location>
</feature>
<dbReference type="InterPro" id="IPR001878">
    <property type="entry name" value="Znf_CCHC"/>
</dbReference>
<reference evidence="5" key="2">
    <citation type="submission" date="2022-01" db="EMBL/GenBank/DDBJ databases">
        <authorList>
            <person name="Yamashiro T."/>
            <person name="Shiraishi A."/>
            <person name="Satake H."/>
            <person name="Nakayama K."/>
        </authorList>
    </citation>
    <scope>NUCLEOTIDE SEQUENCE</scope>
</reference>
<gene>
    <name evidence="5" type="ORF">Tco_0838201</name>
</gene>